<evidence type="ECO:0000256" key="2">
    <source>
        <dbReference type="ARBA" id="ARBA00023136"/>
    </source>
</evidence>
<comment type="caution">
    <text evidence="5">The sequence shown here is derived from an EMBL/GenBank/DDBJ whole genome shotgun (WGS) entry which is preliminary data.</text>
</comment>
<evidence type="ECO:0000313" key="6">
    <source>
        <dbReference type="Proteomes" id="UP000593562"/>
    </source>
</evidence>
<keyword evidence="2 4" id="KW-0472">Membrane</keyword>
<dbReference type="InterPro" id="IPR044839">
    <property type="entry name" value="NDR1-like"/>
</dbReference>
<accession>A0A7J7D467</accession>
<dbReference type="PANTHER" id="PTHR31234:SF42">
    <property type="entry name" value="LATE EMBRYOGENESIS ABUNDANT (LEA) HYDROXYPROLINE-RICH GLYCOPROTEIN FAMILY"/>
    <property type="match status" value="1"/>
</dbReference>
<dbReference type="FunCoup" id="A0A7J7D467">
    <property type="interactions" value="1008"/>
</dbReference>
<dbReference type="EMBL" id="JAAARO010000010">
    <property type="protein sequence ID" value="KAF5741113.1"/>
    <property type="molecule type" value="Genomic_DNA"/>
</dbReference>
<organism evidence="5 6">
    <name type="scientific">Tripterygium wilfordii</name>
    <name type="common">Thunder God vine</name>
    <dbReference type="NCBI Taxonomy" id="458696"/>
    <lineage>
        <taxon>Eukaryota</taxon>
        <taxon>Viridiplantae</taxon>
        <taxon>Streptophyta</taxon>
        <taxon>Embryophyta</taxon>
        <taxon>Tracheophyta</taxon>
        <taxon>Spermatophyta</taxon>
        <taxon>Magnoliopsida</taxon>
        <taxon>eudicotyledons</taxon>
        <taxon>Gunneridae</taxon>
        <taxon>Pentapetalae</taxon>
        <taxon>rosids</taxon>
        <taxon>fabids</taxon>
        <taxon>Celastrales</taxon>
        <taxon>Celastraceae</taxon>
        <taxon>Tripterygium</taxon>
    </lineage>
</organism>
<evidence type="ECO:0000256" key="1">
    <source>
        <dbReference type="ARBA" id="ARBA00004370"/>
    </source>
</evidence>
<dbReference type="AlphaFoldDB" id="A0A7J7D467"/>
<evidence type="ECO:0000313" key="5">
    <source>
        <dbReference type="EMBL" id="KAF5741113.1"/>
    </source>
</evidence>
<dbReference type="OrthoDB" id="1924574at2759"/>
<dbReference type="GO" id="GO:0098542">
    <property type="term" value="P:defense response to other organism"/>
    <property type="evidence" value="ECO:0007669"/>
    <property type="project" value="InterPro"/>
</dbReference>
<protein>
    <recommendedName>
        <fullName evidence="7">Late embryogenesis abundant protein LEA-2 subgroup domain-containing protein</fullName>
    </recommendedName>
</protein>
<dbReference type="PANTHER" id="PTHR31234">
    <property type="entry name" value="LATE EMBRYOGENESIS ABUNDANT (LEA) HYDROXYPROLINE-RICH GLYCOPROTEIN FAMILY"/>
    <property type="match status" value="1"/>
</dbReference>
<reference evidence="5 6" key="1">
    <citation type="journal article" date="2020" name="Nat. Commun.">
        <title>Genome of Tripterygium wilfordii and identification of cytochrome P450 involved in triptolide biosynthesis.</title>
        <authorList>
            <person name="Tu L."/>
            <person name="Su P."/>
            <person name="Zhang Z."/>
            <person name="Gao L."/>
            <person name="Wang J."/>
            <person name="Hu T."/>
            <person name="Zhou J."/>
            <person name="Zhang Y."/>
            <person name="Zhao Y."/>
            <person name="Liu Y."/>
            <person name="Song Y."/>
            <person name="Tong Y."/>
            <person name="Lu Y."/>
            <person name="Yang J."/>
            <person name="Xu C."/>
            <person name="Jia M."/>
            <person name="Peters R.J."/>
            <person name="Huang L."/>
            <person name="Gao W."/>
        </authorList>
    </citation>
    <scope>NUCLEOTIDE SEQUENCE [LARGE SCALE GENOMIC DNA]</scope>
    <source>
        <strain evidence="6">cv. XIE 37</strain>
        <tissue evidence="5">Leaf</tissue>
    </source>
</reference>
<keyword evidence="6" id="KW-1185">Reference proteome</keyword>
<keyword evidence="4" id="KW-0812">Transmembrane</keyword>
<dbReference type="GO" id="GO:0005886">
    <property type="term" value="C:plasma membrane"/>
    <property type="evidence" value="ECO:0007669"/>
    <property type="project" value="TreeGrafter"/>
</dbReference>
<name>A0A7J7D467_TRIWF</name>
<feature type="compositionally biased region" description="Low complexity" evidence="3">
    <location>
        <begin position="114"/>
        <end position="127"/>
    </location>
</feature>
<evidence type="ECO:0008006" key="7">
    <source>
        <dbReference type="Google" id="ProtNLM"/>
    </source>
</evidence>
<gene>
    <name evidence="5" type="ORF">HS088_TW10G00108</name>
</gene>
<feature type="region of interest" description="Disordered" evidence="3">
    <location>
        <begin position="1"/>
        <end position="149"/>
    </location>
</feature>
<dbReference type="Proteomes" id="UP000593562">
    <property type="component" value="Unassembled WGS sequence"/>
</dbReference>
<sequence>MAPYIETNPHFIRPLQPDLEDQHSHPPTTPRVSLPPHRQGQHTSSPAPRFTPPPPRHGERVTPPPPRHGKRGRKHPPTPIAVPPGPPQHLQIHEHSPPPHQGPKPFSNDSRTAQPQLQGHQPLPGVQVPHHQDNPHQAHGDETPGHRRIFVPAPQKTQPLAWLTAVFCAIFWIIIFLGGLAVLIVYLVFRPRSPKFDVSSATLNFAYLDMGNLLNADMTLLTNFTNPNHKVRIDFSYIVIDLNYGGKLIATQYIEPFSAAKAESRFTYVHMVTSQVGLSLKESQWLQKQISSNGVVFDVKALIRARSDLGSFLKYSYWLYGHCTIMVTGPPNGVLTAHRCKTKR</sequence>
<feature type="compositionally biased region" description="Basic residues" evidence="3">
    <location>
        <begin position="67"/>
        <end position="76"/>
    </location>
</feature>
<proteinExistence type="predicted"/>
<feature type="compositionally biased region" description="Basic and acidic residues" evidence="3">
    <location>
        <begin position="130"/>
        <end position="145"/>
    </location>
</feature>
<feature type="compositionally biased region" description="Pro residues" evidence="3">
    <location>
        <begin position="77"/>
        <end position="87"/>
    </location>
</feature>
<dbReference type="InParanoid" id="A0A7J7D467"/>
<comment type="subcellular location">
    <subcellularLocation>
        <location evidence="1">Membrane</location>
    </subcellularLocation>
</comment>
<evidence type="ECO:0000256" key="3">
    <source>
        <dbReference type="SAM" id="MobiDB-lite"/>
    </source>
</evidence>
<keyword evidence="4" id="KW-1133">Transmembrane helix</keyword>
<evidence type="ECO:0000256" key="4">
    <source>
        <dbReference type="SAM" id="Phobius"/>
    </source>
</evidence>
<feature type="transmembrane region" description="Helical" evidence="4">
    <location>
        <begin position="160"/>
        <end position="189"/>
    </location>
</feature>